<dbReference type="AlphaFoldDB" id="A0A9X4E317"/>
<reference evidence="2" key="2">
    <citation type="submission" date="2024-02" db="EMBL/GenBank/DDBJ databases">
        <title>Neisseria leonii sp. nov.</title>
        <authorList>
            <person name="Boutroux M."/>
            <person name="Favre-Rochex S."/>
            <person name="Gorgette O."/>
            <person name="Touak G."/>
            <person name="Muhle E."/>
            <person name="Chesneau O."/>
            <person name="Clermont D."/>
            <person name="Rahi P."/>
        </authorList>
    </citation>
    <scope>NUCLEOTIDE SEQUENCE</scope>
    <source>
        <strain evidence="2">51.81</strain>
    </source>
</reference>
<dbReference type="EMBL" id="JAPQFL010000007">
    <property type="protein sequence ID" value="MDD9328533.1"/>
    <property type="molecule type" value="Genomic_DNA"/>
</dbReference>
<dbReference type="EMBL" id="CP146598">
    <property type="protein sequence ID" value="WWY04009.1"/>
    <property type="molecule type" value="Genomic_DNA"/>
</dbReference>
<protein>
    <submittedName>
        <fullName evidence="1">Uncharacterized protein</fullName>
    </submittedName>
</protein>
<sequence length="106" mass="11800">MQNTSTAQRAQNSNSNAQTVTIPVELLTQTADTLFAYERLAGYMATITTTIKQLAAGRSQYVLIESQAELLCRLLEDIELRCDTEDKSYSLYELIEEQMKTASAAV</sequence>
<gene>
    <name evidence="1" type="ORF">ORY91_001963</name>
    <name evidence="2" type="ORF">V9W64_04630</name>
</gene>
<accession>A0A9X4E317</accession>
<evidence type="ECO:0000313" key="2">
    <source>
        <dbReference type="EMBL" id="WWY04009.1"/>
    </source>
</evidence>
<evidence type="ECO:0000313" key="3">
    <source>
        <dbReference type="Proteomes" id="UP001149607"/>
    </source>
</evidence>
<reference evidence="1" key="1">
    <citation type="submission" date="2022-10" db="EMBL/GenBank/DDBJ databases">
        <authorList>
            <person name="Boutroux M."/>
        </authorList>
    </citation>
    <scope>NUCLEOTIDE SEQUENCE</scope>
    <source>
        <strain evidence="1">51.81</strain>
    </source>
</reference>
<dbReference type="Proteomes" id="UP001149607">
    <property type="component" value="Chromosome"/>
</dbReference>
<proteinExistence type="predicted"/>
<name>A0A9X4E317_9NEIS</name>
<evidence type="ECO:0000313" key="1">
    <source>
        <dbReference type="EMBL" id="MDD9328533.1"/>
    </source>
</evidence>
<organism evidence="1">
    <name type="scientific">Neisseria leonii</name>
    <dbReference type="NCBI Taxonomy" id="2995413"/>
    <lineage>
        <taxon>Bacteria</taxon>
        <taxon>Pseudomonadati</taxon>
        <taxon>Pseudomonadota</taxon>
        <taxon>Betaproteobacteria</taxon>
        <taxon>Neisseriales</taxon>
        <taxon>Neisseriaceae</taxon>
        <taxon>Neisseria</taxon>
    </lineage>
</organism>
<keyword evidence="3" id="KW-1185">Reference proteome</keyword>
<dbReference type="RefSeq" id="WP_274585605.1">
    <property type="nucleotide sequence ID" value="NZ_CP145811.1"/>
</dbReference>